<keyword evidence="12" id="KW-0961">Cell wall biogenesis/degradation</keyword>
<keyword evidence="5 18" id="KW-0436">Ligase</keyword>
<dbReference type="Pfam" id="PF01225">
    <property type="entry name" value="Mur_ligase"/>
    <property type="match status" value="1"/>
</dbReference>
<dbReference type="Pfam" id="PF08245">
    <property type="entry name" value="Mur_ligase_M"/>
    <property type="match status" value="1"/>
</dbReference>
<dbReference type="InterPro" id="IPR036615">
    <property type="entry name" value="Mur_ligase_C_dom_sf"/>
</dbReference>
<evidence type="ECO:0000256" key="4">
    <source>
        <dbReference type="ARBA" id="ARBA00022490"/>
    </source>
</evidence>
<evidence type="ECO:0000259" key="16">
    <source>
        <dbReference type="Pfam" id="PF02875"/>
    </source>
</evidence>
<dbReference type="GO" id="GO:0005737">
    <property type="term" value="C:cytoplasm"/>
    <property type="evidence" value="ECO:0007669"/>
    <property type="project" value="UniProtKB-SubCell"/>
</dbReference>
<dbReference type="GO" id="GO:0005524">
    <property type="term" value="F:ATP binding"/>
    <property type="evidence" value="ECO:0007669"/>
    <property type="project" value="UniProtKB-KW"/>
</dbReference>
<accession>A0A1F7HJJ7</accession>
<comment type="catalytic activity">
    <reaction evidence="13">
        <text>UDP-N-acetyl-alpha-D-muramate + L-alanine + ATP = UDP-N-acetyl-alpha-D-muramoyl-L-alanine + ADP + phosphate + H(+)</text>
        <dbReference type="Rhea" id="RHEA:23372"/>
        <dbReference type="ChEBI" id="CHEBI:15378"/>
        <dbReference type="ChEBI" id="CHEBI:30616"/>
        <dbReference type="ChEBI" id="CHEBI:43474"/>
        <dbReference type="ChEBI" id="CHEBI:57972"/>
        <dbReference type="ChEBI" id="CHEBI:70757"/>
        <dbReference type="ChEBI" id="CHEBI:83898"/>
        <dbReference type="ChEBI" id="CHEBI:456216"/>
        <dbReference type="EC" id="6.3.2.8"/>
    </reaction>
</comment>
<evidence type="ECO:0000256" key="7">
    <source>
        <dbReference type="ARBA" id="ARBA00022741"/>
    </source>
</evidence>
<comment type="pathway">
    <text evidence="2">Cell wall biogenesis; peptidoglycan biosynthesis.</text>
</comment>
<comment type="caution">
    <text evidence="18">The sequence shown here is derived from an EMBL/GenBank/DDBJ whole genome shotgun (WGS) entry which is preliminary data.</text>
</comment>
<keyword evidence="8" id="KW-0067">ATP-binding</keyword>
<evidence type="ECO:0000256" key="12">
    <source>
        <dbReference type="ARBA" id="ARBA00023316"/>
    </source>
</evidence>
<evidence type="ECO:0000256" key="11">
    <source>
        <dbReference type="ARBA" id="ARBA00023306"/>
    </source>
</evidence>
<dbReference type="InterPro" id="IPR036565">
    <property type="entry name" value="Mur-like_cat_sf"/>
</dbReference>
<dbReference type="PANTHER" id="PTHR43445">
    <property type="entry name" value="UDP-N-ACETYLMURAMATE--L-ALANINE LIGASE-RELATED"/>
    <property type="match status" value="1"/>
</dbReference>
<dbReference type="GO" id="GO:0051301">
    <property type="term" value="P:cell division"/>
    <property type="evidence" value="ECO:0007669"/>
    <property type="project" value="UniProtKB-KW"/>
</dbReference>
<keyword evidence="7" id="KW-0547">Nucleotide-binding</keyword>
<dbReference type="InterPro" id="IPR000713">
    <property type="entry name" value="Mur_ligase_N"/>
</dbReference>
<dbReference type="SUPFAM" id="SSF53244">
    <property type="entry name" value="MurD-like peptide ligases, peptide-binding domain"/>
    <property type="match status" value="1"/>
</dbReference>
<dbReference type="AlphaFoldDB" id="A0A1F7HJJ7"/>
<dbReference type="GO" id="GO:0071555">
    <property type="term" value="P:cell wall organization"/>
    <property type="evidence" value="ECO:0007669"/>
    <property type="project" value="UniProtKB-KW"/>
</dbReference>
<evidence type="ECO:0000259" key="17">
    <source>
        <dbReference type="Pfam" id="PF08245"/>
    </source>
</evidence>
<dbReference type="Gene3D" id="3.90.190.20">
    <property type="entry name" value="Mur ligase, C-terminal domain"/>
    <property type="match status" value="1"/>
</dbReference>
<evidence type="ECO:0000256" key="14">
    <source>
        <dbReference type="NCBIfam" id="TIGR01082"/>
    </source>
</evidence>
<evidence type="ECO:0000259" key="15">
    <source>
        <dbReference type="Pfam" id="PF01225"/>
    </source>
</evidence>
<gene>
    <name evidence="18" type="ORF">A3F29_01515</name>
</gene>
<dbReference type="GO" id="GO:0009252">
    <property type="term" value="P:peptidoglycan biosynthetic process"/>
    <property type="evidence" value="ECO:0007669"/>
    <property type="project" value="UniProtKB-UniRule"/>
</dbReference>
<organism evidence="18 19">
    <name type="scientific">Candidatus Roizmanbacteria bacterium RIFCSPHIGHO2_12_FULL_33_9</name>
    <dbReference type="NCBI Taxonomy" id="1802045"/>
    <lineage>
        <taxon>Bacteria</taxon>
        <taxon>Candidatus Roizmaniibacteriota</taxon>
    </lineage>
</organism>
<reference evidence="18 19" key="1">
    <citation type="journal article" date="2016" name="Nat. Commun.">
        <title>Thousands of microbial genomes shed light on interconnected biogeochemical processes in an aquifer system.</title>
        <authorList>
            <person name="Anantharaman K."/>
            <person name="Brown C.T."/>
            <person name="Hug L.A."/>
            <person name="Sharon I."/>
            <person name="Castelle C.J."/>
            <person name="Probst A.J."/>
            <person name="Thomas B.C."/>
            <person name="Singh A."/>
            <person name="Wilkins M.J."/>
            <person name="Karaoz U."/>
            <person name="Brodie E.L."/>
            <person name="Williams K.H."/>
            <person name="Hubbard S.S."/>
            <person name="Banfield J.F."/>
        </authorList>
    </citation>
    <scope>NUCLEOTIDE SEQUENCE [LARGE SCALE GENOMIC DNA]</scope>
</reference>
<dbReference type="InterPro" id="IPR013221">
    <property type="entry name" value="Mur_ligase_cen"/>
</dbReference>
<dbReference type="EMBL" id="MFZV01000007">
    <property type="protein sequence ID" value="OGK31388.1"/>
    <property type="molecule type" value="Genomic_DNA"/>
</dbReference>
<evidence type="ECO:0000256" key="9">
    <source>
        <dbReference type="ARBA" id="ARBA00022960"/>
    </source>
</evidence>
<dbReference type="InterPro" id="IPR005758">
    <property type="entry name" value="UDP-N-AcMur_Ala_ligase_MurC"/>
</dbReference>
<name>A0A1F7HJJ7_9BACT</name>
<proteinExistence type="predicted"/>
<evidence type="ECO:0000256" key="2">
    <source>
        <dbReference type="ARBA" id="ARBA00004752"/>
    </source>
</evidence>
<keyword evidence="10" id="KW-0573">Peptidoglycan synthesis</keyword>
<evidence type="ECO:0000313" key="18">
    <source>
        <dbReference type="EMBL" id="OGK31388.1"/>
    </source>
</evidence>
<sequence length="463" mass="51727">MKVFLVGIKGVAMAALAVILTKMGYKVEGSDVEEEFITDEELNTYKIKVKNFEPSHITNDLSFVVYSGANQGRENPQVIKAQTLGIKVYTQTDLLNKFMKDFSCSIGVSGSHGKTTTSALLAHSLIKLGAEPSYMVGSSNFGEFSGGDFRSKDYFVFEADEYAIDPPYDNTIKLELYKPNIALITNIDFDHPDVYEDLSHTKRIFAKFFRKSGKVYICRDDQNSIDTAKIANIPNVRTFGTSQDADFHIYSQNINSNGISFKLKSQKIDYGIFSLNLFGEKNVLNSAGVISVLLDLGFSAEEIRSAIRDFKGAKRRFELKFSDKGTYLFDDYAHHPKEIEATIKAAKEIFKNKRIIIVFQSHTYSRTQKFLKGFAKSLSLADHVFILPIFSSAREKPQDFNISSQSIVDEAKGRGNLKAISGKEELTQELTNILGVGDVVFTMGAGNQNMLAPDIIELIRNLK</sequence>
<evidence type="ECO:0000256" key="13">
    <source>
        <dbReference type="ARBA" id="ARBA00047833"/>
    </source>
</evidence>
<dbReference type="SUPFAM" id="SSF53623">
    <property type="entry name" value="MurD-like peptide ligases, catalytic domain"/>
    <property type="match status" value="1"/>
</dbReference>
<dbReference type="InterPro" id="IPR004101">
    <property type="entry name" value="Mur_ligase_C"/>
</dbReference>
<dbReference type="Gene3D" id="3.40.1190.10">
    <property type="entry name" value="Mur-like, catalytic domain"/>
    <property type="match status" value="1"/>
</dbReference>
<dbReference type="InterPro" id="IPR050061">
    <property type="entry name" value="MurCDEF_pg_biosynth"/>
</dbReference>
<keyword evidence="11" id="KW-0131">Cell cycle</keyword>
<evidence type="ECO:0000256" key="6">
    <source>
        <dbReference type="ARBA" id="ARBA00022618"/>
    </source>
</evidence>
<dbReference type="EC" id="6.3.2.8" evidence="3 14"/>
<evidence type="ECO:0000256" key="10">
    <source>
        <dbReference type="ARBA" id="ARBA00022984"/>
    </source>
</evidence>
<dbReference type="PANTHER" id="PTHR43445:SF3">
    <property type="entry name" value="UDP-N-ACETYLMURAMATE--L-ALANINE LIGASE"/>
    <property type="match status" value="1"/>
</dbReference>
<keyword evidence="4" id="KW-0963">Cytoplasm</keyword>
<evidence type="ECO:0000256" key="1">
    <source>
        <dbReference type="ARBA" id="ARBA00004496"/>
    </source>
</evidence>
<dbReference type="GO" id="GO:0008360">
    <property type="term" value="P:regulation of cell shape"/>
    <property type="evidence" value="ECO:0007669"/>
    <property type="project" value="UniProtKB-KW"/>
</dbReference>
<dbReference type="GO" id="GO:0008763">
    <property type="term" value="F:UDP-N-acetylmuramate-L-alanine ligase activity"/>
    <property type="evidence" value="ECO:0007669"/>
    <property type="project" value="UniProtKB-UniRule"/>
</dbReference>
<dbReference type="UniPathway" id="UPA00219"/>
<feature type="domain" description="Mur ligase central" evidence="17">
    <location>
        <begin position="108"/>
        <end position="292"/>
    </location>
</feature>
<dbReference type="Gene3D" id="3.40.50.720">
    <property type="entry name" value="NAD(P)-binding Rossmann-like Domain"/>
    <property type="match status" value="1"/>
</dbReference>
<feature type="domain" description="Mur ligase N-terminal catalytic" evidence="15">
    <location>
        <begin position="5"/>
        <end position="102"/>
    </location>
</feature>
<protein>
    <recommendedName>
        <fullName evidence="3 14">UDP-N-acetylmuramate--L-alanine ligase</fullName>
        <ecNumber evidence="3 14">6.3.2.8</ecNumber>
    </recommendedName>
</protein>
<comment type="subcellular location">
    <subcellularLocation>
        <location evidence="1">Cytoplasm</location>
    </subcellularLocation>
</comment>
<keyword evidence="6" id="KW-0132">Cell division</keyword>
<dbReference type="Pfam" id="PF02875">
    <property type="entry name" value="Mur_ligase_C"/>
    <property type="match status" value="1"/>
</dbReference>
<evidence type="ECO:0000313" key="19">
    <source>
        <dbReference type="Proteomes" id="UP000177199"/>
    </source>
</evidence>
<evidence type="ECO:0000256" key="3">
    <source>
        <dbReference type="ARBA" id="ARBA00012211"/>
    </source>
</evidence>
<evidence type="ECO:0000256" key="8">
    <source>
        <dbReference type="ARBA" id="ARBA00022840"/>
    </source>
</evidence>
<evidence type="ECO:0000256" key="5">
    <source>
        <dbReference type="ARBA" id="ARBA00022598"/>
    </source>
</evidence>
<keyword evidence="9" id="KW-0133">Cell shape</keyword>
<dbReference type="SUPFAM" id="SSF51984">
    <property type="entry name" value="MurCD N-terminal domain"/>
    <property type="match status" value="1"/>
</dbReference>
<dbReference type="NCBIfam" id="TIGR01082">
    <property type="entry name" value="murC"/>
    <property type="match status" value="1"/>
</dbReference>
<dbReference type="Proteomes" id="UP000177199">
    <property type="component" value="Unassembled WGS sequence"/>
</dbReference>
<feature type="domain" description="Mur ligase C-terminal" evidence="16">
    <location>
        <begin position="315"/>
        <end position="446"/>
    </location>
</feature>